<dbReference type="AlphaFoldDB" id="A0A1E7FFV0"/>
<dbReference type="PANTHER" id="PTHR47032">
    <property type="entry name" value="UDP-D-XYLOSE:L-FUCOSE ALPHA-1,3-D-XYLOSYLTRANSFERASE-RELATED"/>
    <property type="match status" value="1"/>
</dbReference>
<dbReference type="InterPro" id="IPR005069">
    <property type="entry name" value="Nucl-diP-sugar_transferase"/>
</dbReference>
<dbReference type="InterPro" id="IPR052636">
    <property type="entry name" value="UDP-D-xylose:L-fucose_XylT"/>
</dbReference>
<proteinExistence type="predicted"/>
<dbReference type="KEGG" id="fcy:FRACYDRAFT_208601"/>
<keyword evidence="3" id="KW-1185">Reference proteome</keyword>
<gene>
    <name evidence="2" type="ORF">FRACYDRAFT_208601</name>
</gene>
<sequence>MIKNTFIIMTCNKGQSILFRNFVCNARAKNLDLSRIVMFATDEYTMKLSKELNINVYYDAALFGDMPEQSAKQYGDRTFSKMMMAKVYCVHLVMSLGYNILYQDVDIIWNTNPLSYLITTSSPDELTSDTKENKQPKWDMMFQDDGSRQSRFAPYSPNSGFYFVRNTQITKYFFNILLRRIDMIFVSKSHQAVLNDLLTEFSSWKGLKIKIFHNGYNNLFMGGSEYHNNIGLMKDIYITGKESKPYIHHMSWTENKDNKKLFFEQLGEWYTVEDTSHNTTTDTTTNTTTTNSIGNNGNGNGYCLLQPNITCHYRDKPSIIPCTNNPPIVKNGVSFW</sequence>
<protein>
    <recommendedName>
        <fullName evidence="1">Nucleotide-diphospho-sugar transferase domain-containing protein</fullName>
    </recommendedName>
</protein>
<dbReference type="GO" id="GO:0016757">
    <property type="term" value="F:glycosyltransferase activity"/>
    <property type="evidence" value="ECO:0007669"/>
    <property type="project" value="TreeGrafter"/>
</dbReference>
<dbReference type="GO" id="GO:0005794">
    <property type="term" value="C:Golgi apparatus"/>
    <property type="evidence" value="ECO:0007669"/>
    <property type="project" value="TreeGrafter"/>
</dbReference>
<organism evidence="2 3">
    <name type="scientific">Fragilariopsis cylindrus CCMP1102</name>
    <dbReference type="NCBI Taxonomy" id="635003"/>
    <lineage>
        <taxon>Eukaryota</taxon>
        <taxon>Sar</taxon>
        <taxon>Stramenopiles</taxon>
        <taxon>Ochrophyta</taxon>
        <taxon>Bacillariophyta</taxon>
        <taxon>Bacillariophyceae</taxon>
        <taxon>Bacillariophycidae</taxon>
        <taxon>Bacillariales</taxon>
        <taxon>Bacillariaceae</taxon>
        <taxon>Fragilariopsis</taxon>
    </lineage>
</organism>
<dbReference type="Proteomes" id="UP000095751">
    <property type="component" value="Unassembled WGS sequence"/>
</dbReference>
<reference evidence="2 3" key="1">
    <citation type="submission" date="2016-09" db="EMBL/GenBank/DDBJ databases">
        <title>Extensive genetic diversity and differential bi-allelic expression allows diatom success in the polar Southern Ocean.</title>
        <authorList>
            <consortium name="DOE Joint Genome Institute"/>
            <person name="Mock T."/>
            <person name="Otillar R.P."/>
            <person name="Strauss J."/>
            <person name="Dupont C."/>
            <person name="Frickenhaus S."/>
            <person name="Maumus F."/>
            <person name="Mcmullan M."/>
            <person name="Sanges R."/>
            <person name="Schmutz J."/>
            <person name="Toseland A."/>
            <person name="Valas R."/>
            <person name="Veluchamy A."/>
            <person name="Ward B.J."/>
            <person name="Allen A."/>
            <person name="Barry K."/>
            <person name="Falciatore A."/>
            <person name="Ferrante M."/>
            <person name="Fortunato A.E."/>
            <person name="Gloeckner G."/>
            <person name="Gruber A."/>
            <person name="Hipkin R."/>
            <person name="Janech M."/>
            <person name="Kroth P."/>
            <person name="Leese F."/>
            <person name="Lindquist E."/>
            <person name="Lyon B.R."/>
            <person name="Martin J."/>
            <person name="Mayer C."/>
            <person name="Parker M."/>
            <person name="Quesneville H."/>
            <person name="Raymond J."/>
            <person name="Uhlig C."/>
            <person name="Valentin K.U."/>
            <person name="Worden A.Z."/>
            <person name="Armbrust E.V."/>
            <person name="Bowler C."/>
            <person name="Green B."/>
            <person name="Moulton V."/>
            <person name="Van Oosterhout C."/>
            <person name="Grigoriev I."/>
        </authorList>
    </citation>
    <scope>NUCLEOTIDE SEQUENCE [LARGE SCALE GENOMIC DNA]</scope>
    <source>
        <strain evidence="2 3">CCMP1102</strain>
    </source>
</reference>
<dbReference type="InParanoid" id="A0A1E7FFV0"/>
<evidence type="ECO:0000259" key="1">
    <source>
        <dbReference type="Pfam" id="PF03407"/>
    </source>
</evidence>
<evidence type="ECO:0000313" key="2">
    <source>
        <dbReference type="EMBL" id="OEU17049.1"/>
    </source>
</evidence>
<evidence type="ECO:0000313" key="3">
    <source>
        <dbReference type="Proteomes" id="UP000095751"/>
    </source>
</evidence>
<dbReference type="OrthoDB" id="43118at2759"/>
<dbReference type="Pfam" id="PF03407">
    <property type="entry name" value="Nucleotid_trans"/>
    <property type="match status" value="1"/>
</dbReference>
<dbReference type="EMBL" id="KV784358">
    <property type="protein sequence ID" value="OEU17049.1"/>
    <property type="molecule type" value="Genomic_DNA"/>
</dbReference>
<name>A0A1E7FFV0_9STRA</name>
<dbReference type="PANTHER" id="PTHR47032:SF1">
    <property type="entry name" value="UDP-D-XYLOSE:L-FUCOSE ALPHA-1,3-D-XYLOSYLTRANSFERASE-RELATED"/>
    <property type="match status" value="1"/>
</dbReference>
<feature type="domain" description="Nucleotide-diphospho-sugar transferase" evidence="1">
    <location>
        <begin position="33"/>
        <end position="259"/>
    </location>
</feature>
<accession>A0A1E7FFV0</accession>